<evidence type="ECO:0000313" key="3">
    <source>
        <dbReference type="Proteomes" id="UP000807025"/>
    </source>
</evidence>
<reference evidence="2" key="1">
    <citation type="submission" date="2020-11" db="EMBL/GenBank/DDBJ databases">
        <authorList>
            <consortium name="DOE Joint Genome Institute"/>
            <person name="Ahrendt S."/>
            <person name="Riley R."/>
            <person name="Andreopoulos W."/>
            <person name="Labutti K."/>
            <person name="Pangilinan J."/>
            <person name="Ruiz-Duenas F.J."/>
            <person name="Barrasa J.M."/>
            <person name="Sanchez-Garcia M."/>
            <person name="Camarero S."/>
            <person name="Miyauchi S."/>
            <person name="Serrano A."/>
            <person name="Linde D."/>
            <person name="Babiker R."/>
            <person name="Drula E."/>
            <person name="Ayuso-Fernandez I."/>
            <person name="Pacheco R."/>
            <person name="Padilla G."/>
            <person name="Ferreira P."/>
            <person name="Barriuso J."/>
            <person name="Kellner H."/>
            <person name="Castanera R."/>
            <person name="Alfaro M."/>
            <person name="Ramirez L."/>
            <person name="Pisabarro A.G."/>
            <person name="Kuo A."/>
            <person name="Tritt A."/>
            <person name="Lipzen A."/>
            <person name="He G."/>
            <person name="Yan M."/>
            <person name="Ng V."/>
            <person name="Cullen D."/>
            <person name="Martin F."/>
            <person name="Rosso M.-N."/>
            <person name="Henrissat B."/>
            <person name="Hibbett D."/>
            <person name="Martinez A.T."/>
            <person name="Grigoriev I.V."/>
        </authorList>
    </citation>
    <scope>NUCLEOTIDE SEQUENCE</scope>
    <source>
        <strain evidence="2">ATCC 90797</strain>
    </source>
</reference>
<comment type="caution">
    <text evidence="2">The sequence shown here is derived from an EMBL/GenBank/DDBJ whole genome shotgun (WGS) entry which is preliminary data.</text>
</comment>
<feature type="region of interest" description="Disordered" evidence="1">
    <location>
        <begin position="13"/>
        <end position="43"/>
    </location>
</feature>
<dbReference type="Proteomes" id="UP000807025">
    <property type="component" value="Unassembled WGS sequence"/>
</dbReference>
<keyword evidence="3" id="KW-1185">Reference proteome</keyword>
<proteinExistence type="predicted"/>
<accession>A0A9P6DED1</accession>
<sequence>MFRRAGRLCRLNLHSTPSNSQQLPADGPVERSQAKPSRPTLGLVPAKLLSSGSRRIRHAPRSYVENIGHLLMSCHC</sequence>
<name>A0A9P6DED1_PLEER</name>
<dbReference type="AlphaFoldDB" id="A0A9P6DED1"/>
<feature type="compositionally biased region" description="Polar residues" evidence="1">
    <location>
        <begin position="13"/>
        <end position="23"/>
    </location>
</feature>
<dbReference type="EMBL" id="MU154602">
    <property type="protein sequence ID" value="KAF9492385.1"/>
    <property type="molecule type" value="Genomic_DNA"/>
</dbReference>
<evidence type="ECO:0000256" key="1">
    <source>
        <dbReference type="SAM" id="MobiDB-lite"/>
    </source>
</evidence>
<protein>
    <submittedName>
        <fullName evidence="2">Uncharacterized protein</fullName>
    </submittedName>
</protein>
<gene>
    <name evidence="2" type="ORF">BDN71DRAFT_1207034</name>
</gene>
<evidence type="ECO:0000313" key="2">
    <source>
        <dbReference type="EMBL" id="KAF9492385.1"/>
    </source>
</evidence>
<organism evidence="2 3">
    <name type="scientific">Pleurotus eryngii</name>
    <name type="common">Boletus of the steppes</name>
    <dbReference type="NCBI Taxonomy" id="5323"/>
    <lineage>
        <taxon>Eukaryota</taxon>
        <taxon>Fungi</taxon>
        <taxon>Dikarya</taxon>
        <taxon>Basidiomycota</taxon>
        <taxon>Agaricomycotina</taxon>
        <taxon>Agaricomycetes</taxon>
        <taxon>Agaricomycetidae</taxon>
        <taxon>Agaricales</taxon>
        <taxon>Pleurotineae</taxon>
        <taxon>Pleurotaceae</taxon>
        <taxon>Pleurotus</taxon>
    </lineage>
</organism>